<name>H8FUV5_MAGML</name>
<dbReference type="STRING" id="1150626.PHAMO_340016"/>
<feature type="transmembrane region" description="Helical" evidence="9">
    <location>
        <begin position="260"/>
        <end position="279"/>
    </location>
</feature>
<feature type="transmembrane region" description="Helical" evidence="9">
    <location>
        <begin position="158"/>
        <end position="177"/>
    </location>
</feature>
<comment type="similarity">
    <text evidence="9">Belongs to the H(+)-translocating pyrophosphatase (TC 3.A.10) family. K(+)-insensitive subfamily.</text>
</comment>
<evidence type="ECO:0000313" key="11">
    <source>
        <dbReference type="Proteomes" id="UP000004169"/>
    </source>
</evidence>
<dbReference type="GO" id="GO:0005886">
    <property type="term" value="C:plasma membrane"/>
    <property type="evidence" value="ECO:0007669"/>
    <property type="project" value="UniProtKB-SubCell"/>
</dbReference>
<evidence type="ECO:0000256" key="9">
    <source>
        <dbReference type="HAMAP-Rule" id="MF_01129"/>
    </source>
</evidence>
<feature type="transmembrane region" description="Helical" evidence="9">
    <location>
        <begin position="509"/>
        <end position="528"/>
    </location>
</feature>
<gene>
    <name evidence="9 10" type="primary">hppA</name>
    <name evidence="10" type="ORF">PHAMO_340016</name>
</gene>
<feature type="transmembrane region" description="Helical" evidence="9">
    <location>
        <begin position="578"/>
        <end position="599"/>
    </location>
</feature>
<dbReference type="GO" id="GO:0012505">
    <property type="term" value="C:endomembrane system"/>
    <property type="evidence" value="ECO:0007669"/>
    <property type="project" value="UniProtKB-SubCell"/>
</dbReference>
<keyword evidence="10" id="KW-0378">Hydrolase</keyword>
<dbReference type="NCBIfam" id="NF001960">
    <property type="entry name" value="PRK00733.3-5"/>
    <property type="match status" value="1"/>
</dbReference>
<protein>
    <recommendedName>
        <fullName evidence="9">K(+)-insensitive pyrophosphate-energized proton pump</fullName>
        <ecNumber evidence="9">7.1.3.1</ecNumber>
    </recommendedName>
    <alternativeName>
        <fullName evidence="9">Membrane-bound proton-translocating pyrophosphatase</fullName>
    </alternativeName>
    <alternativeName>
        <fullName evidence="9">Pyrophosphate-energized inorganic pyrophosphatase</fullName>
        <shortName evidence="9">H(+)-PPase</shortName>
    </alternativeName>
</protein>
<dbReference type="Proteomes" id="UP000004169">
    <property type="component" value="Unassembled WGS sequence"/>
</dbReference>
<dbReference type="InterPro" id="IPR004131">
    <property type="entry name" value="PPase-energised_H-pump"/>
</dbReference>
<evidence type="ECO:0000256" key="6">
    <source>
        <dbReference type="ARBA" id="ARBA00022989"/>
    </source>
</evidence>
<dbReference type="GO" id="GO:0009678">
    <property type="term" value="F:diphosphate hydrolysis-driven proton transmembrane transporter activity"/>
    <property type="evidence" value="ECO:0007669"/>
    <property type="project" value="UniProtKB-UniRule"/>
</dbReference>
<reference evidence="10 11" key="1">
    <citation type="journal article" date="2012" name="J. Bacteriol.">
        <title>Draft Genome Sequence of the Purple Photosynthetic Bacterium Phaeospirillum molischianum DSM120, a Particularly Versatile Bacterium.</title>
        <authorList>
            <person name="Duquesne K."/>
            <person name="Prima V."/>
            <person name="Ji B."/>
            <person name="Rouy Z."/>
            <person name="Medigue C."/>
            <person name="Talla E."/>
            <person name="Sturgis J.N."/>
        </authorList>
    </citation>
    <scope>NUCLEOTIDE SEQUENCE [LARGE SCALE GENOMIC DNA]</scope>
    <source>
        <strain evidence="11">DSM120</strain>
    </source>
</reference>
<keyword evidence="2 9" id="KW-0813">Transport</keyword>
<keyword evidence="9" id="KW-0375">Hydrogen ion transport</keyword>
<keyword evidence="3 9" id="KW-0812">Transmembrane</keyword>
<organism evidence="10 11">
    <name type="scientific">Magnetospirillum molischianum DSM 120</name>
    <dbReference type="NCBI Taxonomy" id="1150626"/>
    <lineage>
        <taxon>Bacteria</taxon>
        <taxon>Pseudomonadati</taxon>
        <taxon>Pseudomonadota</taxon>
        <taxon>Alphaproteobacteria</taxon>
        <taxon>Rhodospirillales</taxon>
        <taxon>Rhodospirillaceae</taxon>
        <taxon>Magnetospirillum</taxon>
    </lineage>
</organism>
<comment type="catalytic activity">
    <reaction evidence="9">
        <text>diphosphate + H2O + H(+)(in) = 2 phosphate + 2 H(+)(out)</text>
        <dbReference type="Rhea" id="RHEA:13973"/>
        <dbReference type="ChEBI" id="CHEBI:15377"/>
        <dbReference type="ChEBI" id="CHEBI:15378"/>
        <dbReference type="ChEBI" id="CHEBI:33019"/>
        <dbReference type="ChEBI" id="CHEBI:43474"/>
        <dbReference type="EC" id="7.1.3.1"/>
    </reaction>
</comment>
<comment type="subunit">
    <text evidence="9">Homodimer.</text>
</comment>
<evidence type="ECO:0000256" key="3">
    <source>
        <dbReference type="ARBA" id="ARBA00022692"/>
    </source>
</evidence>
<dbReference type="EC" id="7.1.3.1" evidence="9"/>
<evidence type="ECO:0000256" key="4">
    <source>
        <dbReference type="ARBA" id="ARBA00022842"/>
    </source>
</evidence>
<keyword evidence="7 9" id="KW-0406">Ion transport</keyword>
<evidence type="ECO:0000313" key="10">
    <source>
        <dbReference type="EMBL" id="CCG42143.1"/>
    </source>
</evidence>
<dbReference type="NCBIfam" id="NF001951">
    <property type="entry name" value="PRK00733.1-2"/>
    <property type="match status" value="1"/>
</dbReference>
<comment type="cofactor">
    <cofactor evidence="9">
        <name>Mg(2+)</name>
        <dbReference type="ChEBI" id="CHEBI:18420"/>
    </cofactor>
</comment>
<evidence type="ECO:0000256" key="8">
    <source>
        <dbReference type="ARBA" id="ARBA00023136"/>
    </source>
</evidence>
<dbReference type="eggNOG" id="COG3808">
    <property type="taxonomic scope" value="Bacteria"/>
</dbReference>
<dbReference type="EMBL" id="CAHP01000028">
    <property type="protein sequence ID" value="CCG42143.1"/>
    <property type="molecule type" value="Genomic_DNA"/>
</dbReference>
<dbReference type="AlphaFoldDB" id="H8FUV5"/>
<proteinExistence type="inferred from homology"/>
<dbReference type="HAMAP" id="MF_01129">
    <property type="entry name" value="PPase_energized_pump"/>
    <property type="match status" value="1"/>
</dbReference>
<feature type="transmembrane region" description="Helical" evidence="9">
    <location>
        <begin position="126"/>
        <end position="146"/>
    </location>
</feature>
<evidence type="ECO:0000256" key="1">
    <source>
        <dbReference type="ARBA" id="ARBA00004127"/>
    </source>
</evidence>
<accession>H8FUV5</accession>
<comment type="subcellular location">
    <subcellularLocation>
        <location evidence="9">Cell membrane</location>
        <topology evidence="9">Multi-pass membrane protein</topology>
    </subcellularLocation>
    <subcellularLocation>
        <location evidence="1">Endomembrane system</location>
        <topology evidence="1">Multi-pass membrane protein</topology>
    </subcellularLocation>
</comment>
<feature type="transmembrane region" description="Helical" evidence="9">
    <location>
        <begin position="333"/>
        <end position="351"/>
    </location>
</feature>
<keyword evidence="6 9" id="KW-1133">Transmembrane helix</keyword>
<comment type="caution">
    <text evidence="10">The sequence shown here is derived from an EMBL/GenBank/DDBJ whole genome shotgun (WGS) entry which is preliminary data.</text>
</comment>
<keyword evidence="8 9" id="KW-0472">Membrane</keyword>
<comment type="function">
    <text evidence="9">Proton pump that utilizes the energy of pyrophosphate hydrolysis as the driving force for proton movement across the membrane. Generates a proton motive force.</text>
</comment>
<comment type="caution">
    <text evidence="9">Lacks conserved residue(s) required for the propagation of feature annotation.</text>
</comment>
<dbReference type="PANTHER" id="PTHR31998">
    <property type="entry name" value="K(+)-INSENSITIVE PYROPHOSPHATE-ENERGIZED PROTON PUMP"/>
    <property type="match status" value="1"/>
</dbReference>
<feature type="transmembrane region" description="Helical" evidence="9">
    <location>
        <begin position="676"/>
        <end position="693"/>
    </location>
</feature>
<dbReference type="RefSeq" id="WP_002729767.1">
    <property type="nucleotide sequence ID" value="NZ_CAHP01000028.1"/>
</dbReference>
<feature type="transmembrane region" description="Helical" evidence="9">
    <location>
        <begin position="291"/>
        <end position="312"/>
    </location>
</feature>
<feature type="transmembrane region" description="Helical" evidence="9">
    <location>
        <begin position="230"/>
        <end position="248"/>
    </location>
</feature>
<evidence type="ECO:0000256" key="5">
    <source>
        <dbReference type="ARBA" id="ARBA00022967"/>
    </source>
</evidence>
<feature type="transmembrane region" description="Helical" evidence="9">
    <location>
        <begin position="471"/>
        <end position="489"/>
    </location>
</feature>
<dbReference type="NCBIfam" id="TIGR01104">
    <property type="entry name" value="V_PPase"/>
    <property type="match status" value="1"/>
</dbReference>
<keyword evidence="11" id="KW-1185">Reference proteome</keyword>
<feature type="transmembrane region" description="Helical" evidence="9">
    <location>
        <begin position="605"/>
        <end position="624"/>
    </location>
</feature>
<feature type="transmembrane region" description="Helical" evidence="9">
    <location>
        <begin position="51"/>
        <end position="72"/>
    </location>
</feature>
<dbReference type="PIRSF" id="PIRSF001265">
    <property type="entry name" value="H+-PPase"/>
    <property type="match status" value="1"/>
</dbReference>
<dbReference type="GO" id="GO:0004427">
    <property type="term" value="F:inorganic diphosphate phosphatase activity"/>
    <property type="evidence" value="ECO:0007669"/>
    <property type="project" value="UniProtKB-UniRule"/>
</dbReference>
<evidence type="ECO:0000256" key="7">
    <source>
        <dbReference type="ARBA" id="ARBA00023065"/>
    </source>
</evidence>
<evidence type="ECO:0000256" key="2">
    <source>
        <dbReference type="ARBA" id="ARBA00022448"/>
    </source>
</evidence>
<feature type="site" description="Determinant of potassium independence" evidence="9">
    <location>
        <position position="466"/>
    </location>
</feature>
<keyword evidence="4 9" id="KW-0460">Magnesium</keyword>
<feature type="transmembrane region" description="Helical" evidence="9">
    <location>
        <begin position="77"/>
        <end position="95"/>
    </location>
</feature>
<keyword evidence="9" id="KW-1003">Cell membrane</keyword>
<dbReference type="Pfam" id="PF03030">
    <property type="entry name" value="H_PPase"/>
    <property type="match status" value="1"/>
</dbReference>
<dbReference type="OrthoDB" id="9808652at2"/>
<keyword evidence="5 9" id="KW-1278">Translocase</keyword>
<dbReference type="GO" id="GO:0000287">
    <property type="term" value="F:magnesium ion binding"/>
    <property type="evidence" value="ECO:0007669"/>
    <property type="project" value="UniProtKB-UniRule"/>
</dbReference>
<sequence length="694" mass="71273">MNINLFVIACGVLALLYGGYAVRSVLAASAGTDRMQQIAAAVQEGAAAYLNRQYTTIAMVGLVVAVVLGYYLGTYQAVGFVIGAVLSGAAGYVGMNVSVRANVRTAEAARSGGMQQALDVAFKSGAITGLLVVGLGLIGVAGYYTILQHAGIESRKLLEALVALSFGASLISIFARLGGGIFTKGADVGADLVGKVEAGIPEDDPRNPAVIADNVGDNVGDCAGMAADLFETYAVTVVGTMLLGSIFFADPVEKLLMMQLPLVICGVCIFASVIGTFFVKLDASGKIMKALYKGLIVTGVLSAALIAAVLVYGFGGFDATYASTGGVITGTKLYLCAIIGLVVTGLLVWITEYYTGTDFRPVQSVAKASVTGHGTNVIQGLAVSMEATALPVLVISVAIIAAYSVAGLFGISIAATTMLALAGMVVALDAYGPVTDNAGGIAEMANLPKDVRKITDALDAVGNTTKAVTKGYAIGSAGLASLVLFSAYTEDLKHYFPNLNVQFSLEDPYVVIGLFLGGMLPYLFGALGMQAVGRAAGSVVIEVRRQFKEIPGIMEGTGKPDYGRAVDLLTKAAIKEMIVPSMLPVLSPVVLYFVILFAANQKAAFTALGAMLLGTIVTGLFVAISMTSGGGAWDNAKKYIEDGHHGGKGSDAHKAAVTGDTVGDPYKDTAGPAVNPMIKIINIVAILLLAIVAG</sequence>